<organism evidence="5 6">
    <name type="scientific">Poseidonocella pacifica</name>
    <dbReference type="NCBI Taxonomy" id="871651"/>
    <lineage>
        <taxon>Bacteria</taxon>
        <taxon>Pseudomonadati</taxon>
        <taxon>Pseudomonadota</taxon>
        <taxon>Alphaproteobacteria</taxon>
        <taxon>Rhodobacterales</taxon>
        <taxon>Roseobacteraceae</taxon>
        <taxon>Poseidonocella</taxon>
    </lineage>
</organism>
<feature type="domain" description="HTH cro/C1-type" evidence="4">
    <location>
        <begin position="11"/>
        <end position="65"/>
    </location>
</feature>
<accession>A0A1I0X968</accession>
<dbReference type="GO" id="GO:0003700">
    <property type="term" value="F:DNA-binding transcription factor activity"/>
    <property type="evidence" value="ECO:0007669"/>
    <property type="project" value="TreeGrafter"/>
</dbReference>
<proteinExistence type="predicted"/>
<keyword evidence="3" id="KW-0804">Transcription</keyword>
<dbReference type="OrthoDB" id="7790108at2"/>
<evidence type="ECO:0000313" key="5">
    <source>
        <dbReference type="EMBL" id="SFA97471.1"/>
    </source>
</evidence>
<evidence type="ECO:0000259" key="4">
    <source>
        <dbReference type="PROSITE" id="PS50943"/>
    </source>
</evidence>
<dbReference type="PANTHER" id="PTHR46797:SF23">
    <property type="entry name" value="HTH-TYPE TRANSCRIPTIONAL REGULATOR SUTR"/>
    <property type="match status" value="1"/>
</dbReference>
<dbReference type="GO" id="GO:0003677">
    <property type="term" value="F:DNA binding"/>
    <property type="evidence" value="ECO:0007669"/>
    <property type="project" value="UniProtKB-KW"/>
</dbReference>
<dbReference type="PROSITE" id="PS50943">
    <property type="entry name" value="HTH_CROC1"/>
    <property type="match status" value="1"/>
</dbReference>
<gene>
    <name evidence="5" type="ORF">SAMN05421688_2007</name>
</gene>
<keyword evidence="6" id="KW-1185">Reference proteome</keyword>
<dbReference type="AlphaFoldDB" id="A0A1I0X968"/>
<dbReference type="GO" id="GO:0005829">
    <property type="term" value="C:cytosol"/>
    <property type="evidence" value="ECO:0007669"/>
    <property type="project" value="TreeGrafter"/>
</dbReference>
<dbReference type="InterPro" id="IPR001387">
    <property type="entry name" value="Cro/C1-type_HTH"/>
</dbReference>
<dbReference type="Pfam" id="PF09856">
    <property type="entry name" value="ScfRs"/>
    <property type="match status" value="1"/>
</dbReference>
<keyword evidence="2" id="KW-0238">DNA-binding</keyword>
<dbReference type="InterPro" id="IPR050807">
    <property type="entry name" value="TransReg_Diox_bact_type"/>
</dbReference>
<evidence type="ECO:0000313" key="6">
    <source>
        <dbReference type="Proteomes" id="UP000198796"/>
    </source>
</evidence>
<dbReference type="STRING" id="871651.SAMN05421688_2007"/>
<dbReference type="InterPro" id="IPR018653">
    <property type="entry name" value="ScfR_C"/>
</dbReference>
<reference evidence="5 6" key="1">
    <citation type="submission" date="2016-10" db="EMBL/GenBank/DDBJ databases">
        <authorList>
            <person name="de Groot N.N."/>
        </authorList>
    </citation>
    <scope>NUCLEOTIDE SEQUENCE [LARGE SCALE GENOMIC DNA]</scope>
    <source>
        <strain evidence="5 6">DSM 29316</strain>
    </source>
</reference>
<dbReference type="Gene3D" id="1.10.260.40">
    <property type="entry name" value="lambda repressor-like DNA-binding domains"/>
    <property type="match status" value="1"/>
</dbReference>
<dbReference type="EMBL" id="FOJU01000003">
    <property type="protein sequence ID" value="SFA97471.1"/>
    <property type="molecule type" value="Genomic_DNA"/>
</dbReference>
<name>A0A1I0X968_9RHOB</name>
<dbReference type="PANTHER" id="PTHR46797">
    <property type="entry name" value="HTH-TYPE TRANSCRIPTIONAL REGULATOR"/>
    <property type="match status" value="1"/>
</dbReference>
<evidence type="ECO:0000256" key="3">
    <source>
        <dbReference type="ARBA" id="ARBA00023163"/>
    </source>
</evidence>
<dbReference type="SUPFAM" id="SSF47413">
    <property type="entry name" value="lambda repressor-like DNA-binding domains"/>
    <property type="match status" value="1"/>
</dbReference>
<evidence type="ECO:0000256" key="2">
    <source>
        <dbReference type="ARBA" id="ARBA00023125"/>
    </source>
</evidence>
<protein>
    <recommendedName>
        <fullName evidence="4">HTH cro/C1-type domain-containing protein</fullName>
    </recommendedName>
</protein>
<dbReference type="Pfam" id="PF01381">
    <property type="entry name" value="HTH_3"/>
    <property type="match status" value="1"/>
</dbReference>
<dbReference type="Proteomes" id="UP000198796">
    <property type="component" value="Unassembled WGS sequence"/>
</dbReference>
<dbReference type="RefSeq" id="WP_092063982.1">
    <property type="nucleotide sequence ID" value="NZ_FOJU01000003.1"/>
</dbReference>
<dbReference type="SMART" id="SM00530">
    <property type="entry name" value="HTH_XRE"/>
    <property type="match status" value="1"/>
</dbReference>
<keyword evidence="1" id="KW-0805">Transcription regulation</keyword>
<sequence>MSKSTLTGSRIRARRLMLGIKQAELAHQAEISPSYLNLIEHNRRRIGGKLLSAIAGALDVDPGALAEGAEAALIAGLREAASAEGGAAELDRAEEFAGRFPGWAALLSEHARRVASLEQTVETLTDRLTHDPFLSDSLHDILTTVTAIRSTASILVETREIEAEWRDRFLRNINEDSQRLTGASKALVRYLDGVDDIDASMTSPQEELDAFLGRHGYHFERIENSPGDDPASWISETEIASGSSSAQTLAIGFLRQYARDAAAMPMGQVEEAIKTFGLDMAALAGALRVELVPLFRRLAMLPTEVVGTEIGLATCDASGTLLIRKPLGGFGLPRFGAACPLWPLFQSLSRPMVPIRARLVMAGRGDQPFETYAVARQVGTADFATVPRFEAAMLFHAAGRDKVTPQPVGISCRICPLTNCDARREPSILSQGL</sequence>
<evidence type="ECO:0000256" key="1">
    <source>
        <dbReference type="ARBA" id="ARBA00023015"/>
    </source>
</evidence>
<dbReference type="CDD" id="cd00093">
    <property type="entry name" value="HTH_XRE"/>
    <property type="match status" value="1"/>
</dbReference>
<dbReference type="InterPro" id="IPR010982">
    <property type="entry name" value="Lambda_DNA-bd_dom_sf"/>
</dbReference>